<protein>
    <submittedName>
        <fullName evidence="1">Uncharacterized protein</fullName>
    </submittedName>
</protein>
<accession>D8RNR2</accession>
<organism evidence="2">
    <name type="scientific">Selaginella moellendorffii</name>
    <name type="common">Spikemoss</name>
    <dbReference type="NCBI Taxonomy" id="88036"/>
    <lineage>
        <taxon>Eukaryota</taxon>
        <taxon>Viridiplantae</taxon>
        <taxon>Streptophyta</taxon>
        <taxon>Embryophyta</taxon>
        <taxon>Tracheophyta</taxon>
        <taxon>Lycopodiopsida</taxon>
        <taxon>Selaginellales</taxon>
        <taxon>Selaginellaceae</taxon>
        <taxon>Selaginella</taxon>
    </lineage>
</organism>
<proteinExistence type="predicted"/>
<gene>
    <name evidence="1" type="ORF">SELMODRAFT_413221</name>
</gene>
<keyword evidence="2" id="KW-1185">Reference proteome</keyword>
<dbReference type="Proteomes" id="UP000001514">
    <property type="component" value="Unassembled WGS sequence"/>
</dbReference>
<reference evidence="1 2" key="1">
    <citation type="journal article" date="2011" name="Science">
        <title>The Selaginella genome identifies genetic changes associated with the evolution of vascular plants.</title>
        <authorList>
            <person name="Banks J.A."/>
            <person name="Nishiyama T."/>
            <person name="Hasebe M."/>
            <person name="Bowman J.L."/>
            <person name="Gribskov M."/>
            <person name="dePamphilis C."/>
            <person name="Albert V.A."/>
            <person name="Aono N."/>
            <person name="Aoyama T."/>
            <person name="Ambrose B.A."/>
            <person name="Ashton N.W."/>
            <person name="Axtell M.J."/>
            <person name="Barker E."/>
            <person name="Barker M.S."/>
            <person name="Bennetzen J.L."/>
            <person name="Bonawitz N.D."/>
            <person name="Chapple C."/>
            <person name="Cheng C."/>
            <person name="Correa L.G."/>
            <person name="Dacre M."/>
            <person name="DeBarry J."/>
            <person name="Dreyer I."/>
            <person name="Elias M."/>
            <person name="Engstrom E.M."/>
            <person name="Estelle M."/>
            <person name="Feng L."/>
            <person name="Finet C."/>
            <person name="Floyd S.K."/>
            <person name="Frommer W.B."/>
            <person name="Fujita T."/>
            <person name="Gramzow L."/>
            <person name="Gutensohn M."/>
            <person name="Harholt J."/>
            <person name="Hattori M."/>
            <person name="Heyl A."/>
            <person name="Hirai T."/>
            <person name="Hiwatashi Y."/>
            <person name="Ishikawa M."/>
            <person name="Iwata M."/>
            <person name="Karol K.G."/>
            <person name="Koehler B."/>
            <person name="Kolukisaoglu U."/>
            <person name="Kubo M."/>
            <person name="Kurata T."/>
            <person name="Lalonde S."/>
            <person name="Li K."/>
            <person name="Li Y."/>
            <person name="Litt A."/>
            <person name="Lyons E."/>
            <person name="Manning G."/>
            <person name="Maruyama T."/>
            <person name="Michael T.P."/>
            <person name="Mikami K."/>
            <person name="Miyazaki S."/>
            <person name="Morinaga S."/>
            <person name="Murata T."/>
            <person name="Mueller-Roeber B."/>
            <person name="Nelson D.R."/>
            <person name="Obara M."/>
            <person name="Oguri Y."/>
            <person name="Olmstead R.G."/>
            <person name="Onodera N."/>
            <person name="Petersen B.L."/>
            <person name="Pils B."/>
            <person name="Prigge M."/>
            <person name="Rensing S.A."/>
            <person name="Riano-Pachon D.M."/>
            <person name="Roberts A.W."/>
            <person name="Sato Y."/>
            <person name="Scheller H.V."/>
            <person name="Schulz B."/>
            <person name="Schulz C."/>
            <person name="Shakirov E.V."/>
            <person name="Shibagaki N."/>
            <person name="Shinohara N."/>
            <person name="Shippen D.E."/>
            <person name="Soerensen I."/>
            <person name="Sotooka R."/>
            <person name="Sugimoto N."/>
            <person name="Sugita M."/>
            <person name="Sumikawa N."/>
            <person name="Tanurdzic M."/>
            <person name="Theissen G."/>
            <person name="Ulvskov P."/>
            <person name="Wakazuki S."/>
            <person name="Weng J.K."/>
            <person name="Willats W.W."/>
            <person name="Wipf D."/>
            <person name="Wolf P.G."/>
            <person name="Yang L."/>
            <person name="Zimmer A.D."/>
            <person name="Zhu Q."/>
            <person name="Mitros T."/>
            <person name="Hellsten U."/>
            <person name="Loque D."/>
            <person name="Otillar R."/>
            <person name="Salamov A."/>
            <person name="Schmutz J."/>
            <person name="Shapiro H."/>
            <person name="Lindquist E."/>
            <person name="Lucas S."/>
            <person name="Rokhsar D."/>
            <person name="Grigoriev I.V."/>
        </authorList>
    </citation>
    <scope>NUCLEOTIDE SEQUENCE [LARGE SCALE GENOMIC DNA]</scope>
</reference>
<sequence>MAALHAFESLLALPYASPNKKACQDFLKRRFLLPRAVKLGMDRVKEEVRSKQLKSLYLLDNGRQELVSEIFFPCVAAWCLPEIIPLGWMKSLQICLENVNDQNQLLTYLDVEASRGSGRHSQRCLSRLCALHGRSPGCPPQRESDPEISVKRRISGLAITSARRTSCSCMAGFSRRLERREIPDFDLVYRAMEAVLVNRIRNETESKPLEVAKRILLSRRFGIRNTIDVDLLLKMQNEDGSWPLQVLSNLPSAKGGVFNSVVDLSFAVKALQSQD</sequence>
<dbReference type="EMBL" id="GL377585">
    <property type="protein sequence ID" value="EFJ26125.1"/>
    <property type="molecule type" value="Genomic_DNA"/>
</dbReference>
<evidence type="ECO:0000313" key="2">
    <source>
        <dbReference type="Proteomes" id="UP000001514"/>
    </source>
</evidence>
<dbReference type="HOGENOM" id="CLU_1013378_0_0_1"/>
<dbReference type="InParanoid" id="D8RNR2"/>
<name>D8RNR2_SELML</name>
<evidence type="ECO:0000313" key="1">
    <source>
        <dbReference type="EMBL" id="EFJ26125.1"/>
    </source>
</evidence>
<dbReference type="Gramene" id="EFJ26125">
    <property type="protein sequence ID" value="EFJ26125"/>
    <property type="gene ID" value="SELMODRAFT_413221"/>
</dbReference>
<dbReference type="KEGG" id="smo:SELMODRAFT_413221"/>
<dbReference type="AlphaFoldDB" id="D8RNR2"/>